<keyword evidence="5" id="KW-0547">Nucleotide-binding</keyword>
<evidence type="ECO:0000256" key="15">
    <source>
        <dbReference type="ARBA" id="ARBA00039316"/>
    </source>
</evidence>
<dbReference type="Gene3D" id="1.20.1580.10">
    <property type="entry name" value="ABC transporter ATPase like domain"/>
    <property type="match status" value="2"/>
</dbReference>
<reference evidence="18 19" key="1">
    <citation type="submission" date="2015-10" db="EMBL/GenBank/DDBJ databases">
        <title>Draft Genome Sequence of Chlorobium limicola strain Frasassi Growing under Artificial Lighting in the Frasassi Cave System.</title>
        <authorList>
            <person name="Mansor M."/>
            <person name="Macalady J."/>
        </authorList>
    </citation>
    <scope>NUCLEOTIDE SEQUENCE [LARGE SCALE GENOMIC DNA]</scope>
    <source>
        <strain evidence="18 19">Frasassi</strain>
    </source>
</reference>
<evidence type="ECO:0000259" key="17">
    <source>
        <dbReference type="PROSITE" id="PS50893"/>
    </source>
</evidence>
<evidence type="ECO:0000256" key="16">
    <source>
        <dbReference type="ARBA" id="ARBA00042156"/>
    </source>
</evidence>
<evidence type="ECO:0000256" key="7">
    <source>
        <dbReference type="ARBA" id="ARBA00022769"/>
    </source>
</evidence>
<dbReference type="PANTHER" id="PTHR43152:SF3">
    <property type="entry name" value="UVRABC SYSTEM PROTEIN A"/>
    <property type="match status" value="1"/>
</dbReference>
<dbReference type="Gene3D" id="3.40.50.300">
    <property type="entry name" value="P-loop containing nucleotide triphosphate hydrolases"/>
    <property type="match status" value="2"/>
</dbReference>
<evidence type="ECO:0000256" key="10">
    <source>
        <dbReference type="ARBA" id="ARBA00022840"/>
    </source>
</evidence>
<dbReference type="SUPFAM" id="SSF52540">
    <property type="entry name" value="P-loop containing nucleoside triphosphate hydrolases"/>
    <property type="match status" value="2"/>
</dbReference>
<dbReference type="Proteomes" id="UP000053937">
    <property type="component" value="Unassembled WGS sequence"/>
</dbReference>
<evidence type="ECO:0000313" key="19">
    <source>
        <dbReference type="Proteomes" id="UP000053937"/>
    </source>
</evidence>
<evidence type="ECO:0000256" key="5">
    <source>
        <dbReference type="ARBA" id="ARBA00022741"/>
    </source>
</evidence>
<dbReference type="InterPro" id="IPR004602">
    <property type="entry name" value="UvrA"/>
</dbReference>
<evidence type="ECO:0000256" key="4">
    <source>
        <dbReference type="ARBA" id="ARBA00022737"/>
    </source>
</evidence>
<dbReference type="RefSeq" id="WP_059138656.1">
    <property type="nucleotide sequence ID" value="NZ_LMBR01000080.1"/>
</dbReference>
<evidence type="ECO:0000256" key="8">
    <source>
        <dbReference type="ARBA" id="ARBA00022771"/>
    </source>
</evidence>
<evidence type="ECO:0000256" key="13">
    <source>
        <dbReference type="ARBA" id="ARBA00023204"/>
    </source>
</evidence>
<keyword evidence="11" id="KW-0267">Excision nuclease</keyword>
<keyword evidence="3" id="KW-0479">Metal-binding</keyword>
<dbReference type="GO" id="GO:0005524">
    <property type="term" value="F:ATP binding"/>
    <property type="evidence" value="ECO:0007669"/>
    <property type="project" value="UniProtKB-KW"/>
</dbReference>
<dbReference type="InterPro" id="IPR003439">
    <property type="entry name" value="ABC_transporter-like_ATP-bd"/>
</dbReference>
<evidence type="ECO:0000256" key="12">
    <source>
        <dbReference type="ARBA" id="ARBA00023125"/>
    </source>
</evidence>
<accession>A0A124G9Z9</accession>
<keyword evidence="13" id="KW-0234">DNA repair</keyword>
<dbReference type="PROSITE" id="PS50893">
    <property type="entry name" value="ABC_TRANSPORTER_2"/>
    <property type="match status" value="1"/>
</dbReference>
<dbReference type="EMBL" id="LMBR01000080">
    <property type="protein sequence ID" value="KUL30682.1"/>
    <property type="molecule type" value="Genomic_DNA"/>
</dbReference>
<dbReference type="Gene3D" id="1.10.8.280">
    <property type="entry name" value="ABC transporter ATPase domain-like"/>
    <property type="match status" value="1"/>
</dbReference>
<dbReference type="PROSITE" id="PS00211">
    <property type="entry name" value="ABC_TRANSPORTER_1"/>
    <property type="match status" value="2"/>
</dbReference>
<evidence type="ECO:0000313" key="18">
    <source>
        <dbReference type="EMBL" id="KUL30682.1"/>
    </source>
</evidence>
<dbReference type="Gene3D" id="3.30.1490.20">
    <property type="entry name" value="ATP-grasp fold, A domain"/>
    <property type="match status" value="1"/>
</dbReference>
<keyword evidence="8" id="KW-0863">Zinc-finger</keyword>
<keyword evidence="9" id="KW-0862">Zinc</keyword>
<keyword evidence="12" id="KW-0238">DNA-binding</keyword>
<keyword evidence="7" id="KW-0228">DNA excision</keyword>
<comment type="similarity">
    <text evidence="14">Belongs to the ABC transporter superfamily. UvrA family.</text>
</comment>
<dbReference type="OrthoDB" id="9809851at2"/>
<name>A0A124G9Z9_CHLLI</name>
<dbReference type="GO" id="GO:0006289">
    <property type="term" value="P:nucleotide-excision repair"/>
    <property type="evidence" value="ECO:0007669"/>
    <property type="project" value="InterPro"/>
</dbReference>
<feature type="domain" description="ABC transporter" evidence="17">
    <location>
        <begin position="613"/>
        <end position="939"/>
    </location>
</feature>
<evidence type="ECO:0000256" key="11">
    <source>
        <dbReference type="ARBA" id="ARBA00022881"/>
    </source>
</evidence>
<dbReference type="InterPro" id="IPR017871">
    <property type="entry name" value="ABC_transporter-like_CS"/>
</dbReference>
<keyword evidence="6" id="KW-0227">DNA damage</keyword>
<dbReference type="PANTHER" id="PTHR43152">
    <property type="entry name" value="UVRABC SYSTEM PROTEIN A"/>
    <property type="match status" value="1"/>
</dbReference>
<protein>
    <recommendedName>
        <fullName evidence="15">UvrABC system protein A</fullName>
    </recommendedName>
    <alternativeName>
        <fullName evidence="16">Excinuclease ABC subunit A</fullName>
    </alternativeName>
</protein>
<proteinExistence type="inferred from homology"/>
<evidence type="ECO:0000256" key="1">
    <source>
        <dbReference type="ARBA" id="ARBA00004496"/>
    </source>
</evidence>
<dbReference type="GO" id="GO:0009380">
    <property type="term" value="C:excinuclease repair complex"/>
    <property type="evidence" value="ECO:0007669"/>
    <property type="project" value="InterPro"/>
</dbReference>
<keyword evidence="19" id="KW-1185">Reference proteome</keyword>
<dbReference type="InterPro" id="IPR013815">
    <property type="entry name" value="ATP_grasp_subdomain_1"/>
</dbReference>
<organism evidence="18 19">
    <name type="scientific">Chlorobium limicola</name>
    <dbReference type="NCBI Taxonomy" id="1092"/>
    <lineage>
        <taxon>Bacteria</taxon>
        <taxon>Pseudomonadati</taxon>
        <taxon>Chlorobiota</taxon>
        <taxon>Chlorobiia</taxon>
        <taxon>Chlorobiales</taxon>
        <taxon>Chlorobiaceae</taxon>
        <taxon>Chlorobium/Pelodictyon group</taxon>
        <taxon>Chlorobium</taxon>
    </lineage>
</organism>
<keyword evidence="10" id="KW-0067">ATP-binding</keyword>
<dbReference type="GO" id="GO:0004518">
    <property type="term" value="F:nuclease activity"/>
    <property type="evidence" value="ECO:0007669"/>
    <property type="project" value="UniProtKB-KW"/>
</dbReference>
<dbReference type="AlphaFoldDB" id="A0A124G9Z9"/>
<evidence type="ECO:0000256" key="6">
    <source>
        <dbReference type="ARBA" id="ARBA00022763"/>
    </source>
</evidence>
<sequence>MPISPSTETVRNGTALPDIVFKGIRTHNLKNISVSIPRNRFVVLTGVSGSGKSSLAFDTLYAEGHRRYVESLSAYVRQFLERMPRPDIEVVEGIAPAIAIEQKTIPKNPRSTVGTVSEIYDYLRLLYARIGKIYSRDSNELVLKHTPEDVSYQARFFEEGAKFFVAFPFPCHKDAAKHDCSAAAEMANLLKKGFFRILDGDVVLDLNEEAHCDRIGRMGRQELSGLLVLVDRFIARQDDKVFSRIEQAAETAFSESGGYAVLKVFGGRMFRFSDRLELNGIEYQEPTPQLFAFNSPIGACTTCQGFGRIAGIDEDIVIPDKSLSIAEGAIVCWTSEKYRWNWKQLLAVAPKADIPVDVPYEKLSHQHKEMIWKGIPGQEERYSGIWPFFAEIEKDAGYKMHYRVFLSRYRGYATCPDCEGSRLNPDARLVRISGRHIGEVTRMNIGQALDFFLSLDISPFDRKVAEAVLEEIVKRLNYLLDVGLNYLTLDRLTHTLSGGEFQRINLSTSIGSPLVGAIYILDEPSIGLHQSDSARLIKLLRKLRDLGNTVVVVEHDREIIQAADFVIDLGPKAGRLGGEVVFHGTVAEMVENGSSLTADYLNGRKVIPVPEVRREPDFSRSIEIRGALQNNLKNIDVRFPLDVMTCVTGVSGSGKSTLVNDILKNGILREKEGGREKVGTHRSLSGASLIDRVEHVDQTPIGKSSRSNPVTYLKIFDDIRSLFAQTREAKERGWKAGFFSFNIPGGRCESCAGEGSVKIEMQFLADIEAVCEECNGLRYRQETLAVKYRGLSIAEVLDLTVSEALEFFSSEKSIVRKLQVLDEVGLGYIRLGQSSSTLSGGEAQRLKLSGFIARADIEHTLFLFDEPTTGLHFEDISKLIRCFEKLLEQRNTLVIIEHNPDVIKQADWVIDLGPGAGDQGGELVAEGTPETVAASGVSLTGVHLREYLDPAV</sequence>
<comment type="caution">
    <text evidence="18">The sequence shown here is derived from an EMBL/GenBank/DDBJ whole genome shotgun (WGS) entry which is preliminary data.</text>
</comment>
<dbReference type="GO" id="GO:0008270">
    <property type="term" value="F:zinc ion binding"/>
    <property type="evidence" value="ECO:0007669"/>
    <property type="project" value="UniProtKB-KW"/>
</dbReference>
<comment type="subcellular location">
    <subcellularLocation>
        <location evidence="1">Cytoplasm</location>
    </subcellularLocation>
</comment>
<gene>
    <name evidence="18" type="ORF">ASB62_03570</name>
</gene>
<evidence type="ECO:0000256" key="14">
    <source>
        <dbReference type="ARBA" id="ARBA00038000"/>
    </source>
</evidence>
<evidence type="ECO:0000256" key="3">
    <source>
        <dbReference type="ARBA" id="ARBA00022723"/>
    </source>
</evidence>
<dbReference type="NCBIfam" id="TIGR00630">
    <property type="entry name" value="uvra"/>
    <property type="match status" value="1"/>
</dbReference>
<evidence type="ECO:0000256" key="2">
    <source>
        <dbReference type="ARBA" id="ARBA00022490"/>
    </source>
</evidence>
<dbReference type="Pfam" id="PF17755">
    <property type="entry name" value="UvrA_DNA-bind"/>
    <property type="match status" value="1"/>
</dbReference>
<dbReference type="GO" id="GO:0005737">
    <property type="term" value="C:cytoplasm"/>
    <property type="evidence" value="ECO:0007669"/>
    <property type="project" value="UniProtKB-SubCell"/>
</dbReference>
<evidence type="ECO:0000256" key="9">
    <source>
        <dbReference type="ARBA" id="ARBA00022833"/>
    </source>
</evidence>
<dbReference type="InterPro" id="IPR041552">
    <property type="entry name" value="UvrA_DNA-bd"/>
</dbReference>
<dbReference type="GO" id="GO:0016887">
    <property type="term" value="F:ATP hydrolysis activity"/>
    <property type="evidence" value="ECO:0007669"/>
    <property type="project" value="InterPro"/>
</dbReference>
<dbReference type="GO" id="GO:0003677">
    <property type="term" value="F:DNA binding"/>
    <property type="evidence" value="ECO:0007669"/>
    <property type="project" value="UniProtKB-KW"/>
</dbReference>
<keyword evidence="2" id="KW-0963">Cytoplasm</keyword>
<keyword evidence="4" id="KW-0677">Repeat</keyword>
<dbReference type="InterPro" id="IPR027417">
    <property type="entry name" value="P-loop_NTPase"/>
</dbReference>